<sequence length="131" mass="13939">MQNQLPIWLFMFSKGRPQFACFQLSLYLHLQMELSAEKLPISPSHTASLNISLESLNKLNHSTTTSLCPDNRLSGHGGDGHADAGKSSCNMSEPSPSSGFGSRPVADPSASLSDSLYDSFSSCTSQGSNGV</sequence>
<reference evidence="2 3" key="1">
    <citation type="submission" date="2021-06" db="EMBL/GenBank/DDBJ databases">
        <authorList>
            <person name="Palmer J.M."/>
        </authorList>
    </citation>
    <scope>NUCLEOTIDE SEQUENCE [LARGE SCALE GENOMIC DNA]</scope>
    <source>
        <strain evidence="2 3">GA_2019</strain>
        <tissue evidence="2">Muscle</tissue>
    </source>
</reference>
<evidence type="ECO:0000313" key="3">
    <source>
        <dbReference type="Proteomes" id="UP001476798"/>
    </source>
</evidence>
<gene>
    <name evidence="2" type="ORF">GOODEAATRI_027899</name>
</gene>
<organism evidence="2 3">
    <name type="scientific">Goodea atripinnis</name>
    <dbReference type="NCBI Taxonomy" id="208336"/>
    <lineage>
        <taxon>Eukaryota</taxon>
        <taxon>Metazoa</taxon>
        <taxon>Chordata</taxon>
        <taxon>Craniata</taxon>
        <taxon>Vertebrata</taxon>
        <taxon>Euteleostomi</taxon>
        <taxon>Actinopterygii</taxon>
        <taxon>Neopterygii</taxon>
        <taxon>Teleostei</taxon>
        <taxon>Neoteleostei</taxon>
        <taxon>Acanthomorphata</taxon>
        <taxon>Ovalentaria</taxon>
        <taxon>Atherinomorphae</taxon>
        <taxon>Cyprinodontiformes</taxon>
        <taxon>Goodeidae</taxon>
        <taxon>Goodea</taxon>
    </lineage>
</organism>
<proteinExistence type="predicted"/>
<dbReference type="EMBL" id="JAHRIO010033726">
    <property type="protein sequence ID" value="MEQ2169695.1"/>
    <property type="molecule type" value="Genomic_DNA"/>
</dbReference>
<evidence type="ECO:0000313" key="2">
    <source>
        <dbReference type="EMBL" id="MEQ2169695.1"/>
    </source>
</evidence>
<protein>
    <submittedName>
        <fullName evidence="2">Uncharacterized protein</fullName>
    </submittedName>
</protein>
<evidence type="ECO:0000256" key="1">
    <source>
        <dbReference type="SAM" id="MobiDB-lite"/>
    </source>
</evidence>
<feature type="region of interest" description="Disordered" evidence="1">
    <location>
        <begin position="67"/>
        <end position="131"/>
    </location>
</feature>
<keyword evidence="3" id="KW-1185">Reference proteome</keyword>
<dbReference type="Proteomes" id="UP001476798">
    <property type="component" value="Unassembled WGS sequence"/>
</dbReference>
<comment type="caution">
    <text evidence="2">The sequence shown here is derived from an EMBL/GenBank/DDBJ whole genome shotgun (WGS) entry which is preliminary data.</text>
</comment>
<feature type="compositionally biased region" description="Low complexity" evidence="1">
    <location>
        <begin position="85"/>
        <end position="98"/>
    </location>
</feature>
<name>A0ABV0NEI3_9TELE</name>
<feature type="compositionally biased region" description="Low complexity" evidence="1">
    <location>
        <begin position="109"/>
        <end position="125"/>
    </location>
</feature>
<accession>A0ABV0NEI3</accession>